<organism evidence="8 9">
    <name type="scientific">Anaerosphaera multitolerans</name>
    <dbReference type="NCBI Taxonomy" id="2487351"/>
    <lineage>
        <taxon>Bacteria</taxon>
        <taxon>Bacillati</taxon>
        <taxon>Bacillota</taxon>
        <taxon>Tissierellia</taxon>
        <taxon>Tissierellales</taxon>
        <taxon>Peptoniphilaceae</taxon>
        <taxon>Anaerosphaera</taxon>
    </lineage>
</organism>
<dbReference type="RefSeq" id="WP_127725151.1">
    <property type="nucleotide sequence ID" value="NZ_RLIH01000016.1"/>
</dbReference>
<dbReference type="InterPro" id="IPR050857">
    <property type="entry name" value="D-2-hydroxyacid_DH"/>
</dbReference>
<sequence>MKILANDGLAQNAIDHFLNEGIEVDTNHYDKEELMKVGGDYNVIVVRSNTKIDREVAEALKGTNTSLVIRAGVGLDNIDINACKEVGIDVDYTPHSSKNAVTELVLGQMINLSRFLSLADRTTKEGQWNKKLYNGHEIAGKTLGVIGFGRIGQSLGEKALALGLKVIYYDLYKVENDYAEYFELDDLLKNADYISIHLPSLDKPLIGKRELDLMKETSILINYARGNAIDEEALIEALKNRKICGAAIDVFPNEPKVNEKYFELDNVALTPHIGASTYEAQNNIGNEIISIVDNYFGDKK</sequence>
<evidence type="ECO:0000259" key="7">
    <source>
        <dbReference type="Pfam" id="PF02826"/>
    </source>
</evidence>
<dbReference type="CDD" id="cd05303">
    <property type="entry name" value="PGDH_2"/>
    <property type="match status" value="1"/>
</dbReference>
<dbReference type="GO" id="GO:0006564">
    <property type="term" value="P:L-serine biosynthetic process"/>
    <property type="evidence" value="ECO:0007669"/>
    <property type="project" value="UniProtKB-ARBA"/>
</dbReference>
<evidence type="ECO:0000256" key="4">
    <source>
        <dbReference type="ARBA" id="ARBA00023027"/>
    </source>
</evidence>
<keyword evidence="3 5" id="KW-0560">Oxidoreductase</keyword>
<dbReference type="GO" id="GO:0047545">
    <property type="term" value="F:(S)-2-hydroxyglutarate dehydrogenase activity"/>
    <property type="evidence" value="ECO:0007669"/>
    <property type="project" value="UniProtKB-ARBA"/>
</dbReference>
<dbReference type="OrthoDB" id="9805416at2"/>
<comment type="similarity">
    <text evidence="1 5">Belongs to the D-isomer specific 2-hydroxyacid dehydrogenase family.</text>
</comment>
<gene>
    <name evidence="8" type="ORF">EF514_09210</name>
</gene>
<dbReference type="Pfam" id="PF00389">
    <property type="entry name" value="2-Hacid_dh"/>
    <property type="match status" value="1"/>
</dbReference>
<evidence type="ECO:0000256" key="1">
    <source>
        <dbReference type="ARBA" id="ARBA00005854"/>
    </source>
</evidence>
<dbReference type="FunFam" id="3.40.50.720:FF:000041">
    <property type="entry name" value="D-3-phosphoglycerate dehydrogenase"/>
    <property type="match status" value="1"/>
</dbReference>
<name>A0A437S4Y3_9FIRM</name>
<keyword evidence="9" id="KW-1185">Reference proteome</keyword>
<dbReference type="InterPro" id="IPR006139">
    <property type="entry name" value="D-isomer_2_OHA_DH_cat_dom"/>
</dbReference>
<keyword evidence="2" id="KW-0028">Amino-acid biosynthesis</keyword>
<feature type="domain" description="D-isomer specific 2-hydroxyacid dehydrogenase NAD-binding" evidence="7">
    <location>
        <begin position="107"/>
        <end position="274"/>
    </location>
</feature>
<dbReference type="PROSITE" id="PS00065">
    <property type="entry name" value="D_2_HYDROXYACID_DH_1"/>
    <property type="match status" value="1"/>
</dbReference>
<dbReference type="Proteomes" id="UP000288812">
    <property type="component" value="Unassembled WGS sequence"/>
</dbReference>
<evidence type="ECO:0000256" key="2">
    <source>
        <dbReference type="ARBA" id="ARBA00022605"/>
    </source>
</evidence>
<evidence type="ECO:0000256" key="3">
    <source>
        <dbReference type="ARBA" id="ARBA00023002"/>
    </source>
</evidence>
<dbReference type="PANTHER" id="PTHR42789">
    <property type="entry name" value="D-ISOMER SPECIFIC 2-HYDROXYACID DEHYDROGENASE FAMILY PROTEIN (AFU_ORTHOLOGUE AFUA_6G10090)"/>
    <property type="match status" value="1"/>
</dbReference>
<dbReference type="PANTHER" id="PTHR42789:SF1">
    <property type="entry name" value="D-ISOMER SPECIFIC 2-HYDROXYACID DEHYDROGENASE FAMILY PROTEIN (AFU_ORTHOLOGUE AFUA_6G10090)"/>
    <property type="match status" value="1"/>
</dbReference>
<dbReference type="GO" id="GO:0051287">
    <property type="term" value="F:NAD binding"/>
    <property type="evidence" value="ECO:0007669"/>
    <property type="project" value="InterPro"/>
</dbReference>
<dbReference type="EMBL" id="RLIH01000016">
    <property type="protein sequence ID" value="RVU54038.1"/>
    <property type="molecule type" value="Genomic_DNA"/>
</dbReference>
<proteinExistence type="inferred from homology"/>
<comment type="caution">
    <text evidence="8">The sequence shown here is derived from an EMBL/GenBank/DDBJ whole genome shotgun (WGS) entry which is preliminary data.</text>
</comment>
<dbReference type="InterPro" id="IPR029752">
    <property type="entry name" value="D-isomer_DH_CS1"/>
</dbReference>
<keyword evidence="4" id="KW-0520">NAD</keyword>
<accession>A0A437S4Y3</accession>
<dbReference type="GO" id="GO:0004617">
    <property type="term" value="F:phosphoglycerate dehydrogenase activity"/>
    <property type="evidence" value="ECO:0007669"/>
    <property type="project" value="UniProtKB-ARBA"/>
</dbReference>
<reference evidence="8 9" key="1">
    <citation type="submission" date="2018-11" db="EMBL/GenBank/DDBJ databases">
        <title>Genome sequencing and assembly of Anaerosphaera sp. nov., GS7-6-2.</title>
        <authorList>
            <person name="Rettenmaier R."/>
            <person name="Liebl W."/>
            <person name="Zverlov V."/>
        </authorList>
    </citation>
    <scope>NUCLEOTIDE SEQUENCE [LARGE SCALE GENOMIC DNA]</scope>
    <source>
        <strain evidence="8 9">GS7-6-2</strain>
    </source>
</reference>
<dbReference type="SUPFAM" id="SSF52283">
    <property type="entry name" value="Formate/glycerate dehydrogenase catalytic domain-like"/>
    <property type="match status" value="1"/>
</dbReference>
<dbReference type="Gene3D" id="3.40.50.720">
    <property type="entry name" value="NAD(P)-binding Rossmann-like Domain"/>
    <property type="match status" value="2"/>
</dbReference>
<evidence type="ECO:0000313" key="8">
    <source>
        <dbReference type="EMBL" id="RVU54038.1"/>
    </source>
</evidence>
<feature type="domain" description="D-isomer specific 2-hydroxyacid dehydrogenase catalytic" evidence="6">
    <location>
        <begin position="7"/>
        <end position="296"/>
    </location>
</feature>
<dbReference type="AlphaFoldDB" id="A0A437S4Y3"/>
<evidence type="ECO:0000259" key="6">
    <source>
        <dbReference type="Pfam" id="PF00389"/>
    </source>
</evidence>
<dbReference type="InterPro" id="IPR006140">
    <property type="entry name" value="D-isomer_DH_NAD-bd"/>
</dbReference>
<evidence type="ECO:0000256" key="5">
    <source>
        <dbReference type="RuleBase" id="RU003719"/>
    </source>
</evidence>
<dbReference type="Pfam" id="PF02826">
    <property type="entry name" value="2-Hacid_dh_C"/>
    <property type="match status" value="1"/>
</dbReference>
<dbReference type="InterPro" id="IPR036291">
    <property type="entry name" value="NAD(P)-bd_dom_sf"/>
</dbReference>
<protein>
    <submittedName>
        <fullName evidence="8">3-phosphoglycerate dehydrogenase</fullName>
    </submittedName>
</protein>
<dbReference type="SUPFAM" id="SSF51735">
    <property type="entry name" value="NAD(P)-binding Rossmann-fold domains"/>
    <property type="match status" value="1"/>
</dbReference>
<evidence type="ECO:0000313" key="9">
    <source>
        <dbReference type="Proteomes" id="UP000288812"/>
    </source>
</evidence>